<dbReference type="OrthoDB" id="5353557at2759"/>
<dbReference type="KEGG" id="nai:NECAME_17825"/>
<gene>
    <name evidence="1" type="ORF">NECAME_17825</name>
</gene>
<name>W2TIM8_NECAM</name>
<feature type="non-terminal residue" evidence="1">
    <location>
        <position position="1"/>
    </location>
</feature>
<dbReference type="Pfam" id="PF25562">
    <property type="entry name" value="CNBH_CNNM2_C"/>
    <property type="match status" value="1"/>
</dbReference>
<evidence type="ECO:0000313" key="1">
    <source>
        <dbReference type="EMBL" id="ETN81955.1"/>
    </source>
</evidence>
<protein>
    <submittedName>
        <fullName evidence="1">Uncharacterized protein</fullName>
    </submittedName>
</protein>
<organism evidence="1 2">
    <name type="scientific">Necator americanus</name>
    <name type="common">Human hookworm</name>
    <dbReference type="NCBI Taxonomy" id="51031"/>
    <lineage>
        <taxon>Eukaryota</taxon>
        <taxon>Metazoa</taxon>
        <taxon>Ecdysozoa</taxon>
        <taxon>Nematoda</taxon>
        <taxon>Chromadorea</taxon>
        <taxon>Rhabditida</taxon>
        <taxon>Rhabditina</taxon>
        <taxon>Rhabditomorpha</taxon>
        <taxon>Strongyloidea</taxon>
        <taxon>Ancylostomatidae</taxon>
        <taxon>Bunostominae</taxon>
        <taxon>Necator</taxon>
    </lineage>
</organism>
<dbReference type="STRING" id="51031.W2TIM8"/>
<keyword evidence="2" id="KW-1185">Reference proteome</keyword>
<proteinExistence type="predicted"/>
<evidence type="ECO:0000313" key="2">
    <source>
        <dbReference type="Proteomes" id="UP000053676"/>
    </source>
</evidence>
<sequence length="109" mass="12366">VFLYRLSAKPCERGREFLASCDSCCSTLAYQLKSFKRQAPLGGFKTLSLLRAVVKAFHKPVELSHLPDMYDPKAAVPRPAKLYTKQEYSEKFILILEGRALVTIGQNNW</sequence>
<reference evidence="2" key="1">
    <citation type="journal article" date="2014" name="Nat. Genet.">
        <title>Genome of the human hookworm Necator americanus.</title>
        <authorList>
            <person name="Tang Y.T."/>
            <person name="Gao X."/>
            <person name="Rosa B.A."/>
            <person name="Abubucker S."/>
            <person name="Hallsworth-Pepin K."/>
            <person name="Martin J."/>
            <person name="Tyagi R."/>
            <person name="Heizer E."/>
            <person name="Zhang X."/>
            <person name="Bhonagiri-Palsikar V."/>
            <person name="Minx P."/>
            <person name="Warren W.C."/>
            <person name="Wang Q."/>
            <person name="Zhan B."/>
            <person name="Hotez P.J."/>
            <person name="Sternberg P.W."/>
            <person name="Dougall A."/>
            <person name="Gaze S.T."/>
            <person name="Mulvenna J."/>
            <person name="Sotillo J."/>
            <person name="Ranganathan S."/>
            <person name="Rabelo E.M."/>
            <person name="Wilson R.K."/>
            <person name="Felgner P.L."/>
            <person name="Bethony J."/>
            <person name="Hawdon J.M."/>
            <person name="Gasser R.B."/>
            <person name="Loukas A."/>
            <person name="Mitreva M."/>
        </authorList>
    </citation>
    <scope>NUCLEOTIDE SEQUENCE [LARGE SCALE GENOMIC DNA]</scope>
</reference>
<dbReference type="AlphaFoldDB" id="W2TIM8"/>
<dbReference type="EMBL" id="KI658621">
    <property type="protein sequence ID" value="ETN81955.1"/>
    <property type="molecule type" value="Genomic_DNA"/>
</dbReference>
<accession>W2TIM8</accession>
<dbReference type="Proteomes" id="UP000053676">
    <property type="component" value="Unassembled WGS sequence"/>
</dbReference>